<reference evidence="2" key="1">
    <citation type="submission" date="2014-12" db="EMBL/GenBank/DDBJ databases">
        <title>Insight into the proteome of Arion vulgaris.</title>
        <authorList>
            <person name="Aradska J."/>
            <person name="Bulat T."/>
            <person name="Smidak R."/>
            <person name="Sarate P."/>
            <person name="Gangsoo J."/>
            <person name="Sialana F."/>
            <person name="Bilban M."/>
            <person name="Lubec G."/>
        </authorList>
    </citation>
    <scope>NUCLEOTIDE SEQUENCE</scope>
    <source>
        <tissue evidence="2">Skin</tissue>
    </source>
</reference>
<gene>
    <name evidence="2" type="primary">ORF10461</name>
</gene>
<feature type="non-terminal residue" evidence="2">
    <location>
        <position position="1"/>
    </location>
</feature>
<feature type="region of interest" description="Disordered" evidence="1">
    <location>
        <begin position="249"/>
        <end position="291"/>
    </location>
</feature>
<dbReference type="EMBL" id="HACG01003470">
    <property type="protein sequence ID" value="CEK50335.1"/>
    <property type="molecule type" value="Transcribed_RNA"/>
</dbReference>
<protein>
    <submittedName>
        <fullName evidence="2">Uncharacterized protein</fullName>
    </submittedName>
</protein>
<name>A0A0B6Y481_9EUPU</name>
<feature type="compositionally biased region" description="Polar residues" evidence="1">
    <location>
        <begin position="249"/>
        <end position="268"/>
    </location>
</feature>
<accession>A0A0B6Y481</accession>
<feature type="compositionally biased region" description="Polar residues" evidence="1">
    <location>
        <begin position="144"/>
        <end position="163"/>
    </location>
</feature>
<organism evidence="2">
    <name type="scientific">Arion vulgaris</name>
    <dbReference type="NCBI Taxonomy" id="1028688"/>
    <lineage>
        <taxon>Eukaryota</taxon>
        <taxon>Metazoa</taxon>
        <taxon>Spiralia</taxon>
        <taxon>Lophotrochozoa</taxon>
        <taxon>Mollusca</taxon>
        <taxon>Gastropoda</taxon>
        <taxon>Heterobranchia</taxon>
        <taxon>Euthyneura</taxon>
        <taxon>Panpulmonata</taxon>
        <taxon>Eupulmonata</taxon>
        <taxon>Stylommatophora</taxon>
        <taxon>Helicina</taxon>
        <taxon>Arionoidea</taxon>
        <taxon>Arionidae</taxon>
        <taxon>Arion</taxon>
    </lineage>
</organism>
<evidence type="ECO:0000313" key="2">
    <source>
        <dbReference type="EMBL" id="CEK50335.1"/>
    </source>
</evidence>
<sequence>TDVQYLFIHKAMYIAALRTTRMLRQSGSITVHDAFEAEYEKVKICESRNKGSNGVENYSPPPTNVPLDTLKYDESAKKKSTASLDRLTFFHRRHESQDGYQMRRTGSEAKDRSPGCPEELDTLIRKPISESGSSNISPDAGISPNLSSTPGDSKKNYNSSPSVLANSNHKLNFLKELDDNVAGNRDDFKRTQSPGNIIINFPASNFNEVIIKQDVIGSPESGDARTNHQTNEELDEKVPLVVIKTGTTTSGQKNAGNLITQGSQVNSKANKDTERVPLMNRDAVSDDFSSP</sequence>
<dbReference type="AlphaFoldDB" id="A0A0B6Y481"/>
<proteinExistence type="predicted"/>
<evidence type="ECO:0000256" key="1">
    <source>
        <dbReference type="SAM" id="MobiDB-lite"/>
    </source>
</evidence>
<feature type="region of interest" description="Disordered" evidence="1">
    <location>
        <begin position="95"/>
        <end position="163"/>
    </location>
</feature>